<dbReference type="GO" id="GO:0016831">
    <property type="term" value="F:carboxy-lyase activity"/>
    <property type="evidence" value="ECO:0007669"/>
    <property type="project" value="TreeGrafter"/>
</dbReference>
<dbReference type="InterPro" id="IPR015424">
    <property type="entry name" value="PyrdxlP-dep_Trfase"/>
</dbReference>
<dbReference type="GO" id="GO:0005737">
    <property type="term" value="C:cytoplasm"/>
    <property type="evidence" value="ECO:0007669"/>
    <property type="project" value="TreeGrafter"/>
</dbReference>
<keyword evidence="4 6" id="KW-0663">Pyridoxal phosphate</keyword>
<evidence type="ECO:0000256" key="3">
    <source>
        <dbReference type="ARBA" id="ARBA00022793"/>
    </source>
</evidence>
<reference evidence="7" key="1">
    <citation type="submission" date="2021-03" db="EMBL/GenBank/DDBJ databases">
        <authorList>
            <person name="Li Z."/>
            <person name="Yang C."/>
        </authorList>
    </citation>
    <scope>NUCLEOTIDE SEQUENCE</scope>
    <source>
        <strain evidence="7">Dzin_1.0</strain>
        <tissue evidence="7">Leaf</tissue>
    </source>
</reference>
<dbReference type="InterPro" id="IPR010977">
    <property type="entry name" value="Aromatic_deC"/>
</dbReference>
<dbReference type="Proteomes" id="UP001085076">
    <property type="component" value="Miscellaneous, Linkage group lg02"/>
</dbReference>
<gene>
    <name evidence="7" type="ORF">J5N97_011885</name>
</gene>
<dbReference type="InterPro" id="IPR002129">
    <property type="entry name" value="PyrdxlP-dep_de-COase"/>
</dbReference>
<dbReference type="SUPFAM" id="SSF53383">
    <property type="entry name" value="PLP-dependent transferases"/>
    <property type="match status" value="1"/>
</dbReference>
<dbReference type="AlphaFoldDB" id="A0A9D5D1C5"/>
<evidence type="ECO:0000256" key="1">
    <source>
        <dbReference type="ARBA" id="ARBA00001933"/>
    </source>
</evidence>
<reference evidence="7" key="2">
    <citation type="journal article" date="2022" name="Hortic Res">
        <title>The genome of Dioscorea zingiberensis sheds light on the biosynthesis, origin and evolution of the medicinally important diosgenin saponins.</title>
        <authorList>
            <person name="Li Y."/>
            <person name="Tan C."/>
            <person name="Li Z."/>
            <person name="Guo J."/>
            <person name="Li S."/>
            <person name="Chen X."/>
            <person name="Wang C."/>
            <person name="Dai X."/>
            <person name="Yang H."/>
            <person name="Song W."/>
            <person name="Hou L."/>
            <person name="Xu J."/>
            <person name="Tong Z."/>
            <person name="Xu A."/>
            <person name="Yuan X."/>
            <person name="Wang W."/>
            <person name="Yang Q."/>
            <person name="Chen L."/>
            <person name="Sun Z."/>
            <person name="Wang K."/>
            <person name="Pan B."/>
            <person name="Chen J."/>
            <person name="Bao Y."/>
            <person name="Liu F."/>
            <person name="Qi X."/>
            <person name="Gang D.R."/>
            <person name="Wen J."/>
            <person name="Li J."/>
        </authorList>
    </citation>
    <scope>NUCLEOTIDE SEQUENCE</scope>
    <source>
        <strain evidence="7">Dzin_1.0</strain>
    </source>
</reference>
<organism evidence="7 8">
    <name type="scientific">Dioscorea zingiberensis</name>
    <dbReference type="NCBI Taxonomy" id="325984"/>
    <lineage>
        <taxon>Eukaryota</taxon>
        <taxon>Viridiplantae</taxon>
        <taxon>Streptophyta</taxon>
        <taxon>Embryophyta</taxon>
        <taxon>Tracheophyta</taxon>
        <taxon>Spermatophyta</taxon>
        <taxon>Magnoliopsida</taxon>
        <taxon>Liliopsida</taxon>
        <taxon>Dioscoreales</taxon>
        <taxon>Dioscoreaceae</taxon>
        <taxon>Dioscorea</taxon>
    </lineage>
</organism>
<dbReference type="Gene3D" id="3.40.640.10">
    <property type="entry name" value="Type I PLP-dependent aspartate aminotransferase-like (Major domain)"/>
    <property type="match status" value="1"/>
</dbReference>
<dbReference type="PANTHER" id="PTHR11999">
    <property type="entry name" value="GROUP II PYRIDOXAL-5-PHOSPHATE DECARBOXYLASE"/>
    <property type="match status" value="1"/>
</dbReference>
<evidence type="ECO:0000256" key="5">
    <source>
        <dbReference type="ARBA" id="ARBA00023239"/>
    </source>
</evidence>
<dbReference type="Gene3D" id="3.90.1150.10">
    <property type="entry name" value="Aspartate Aminotransferase, domain 1"/>
    <property type="match status" value="1"/>
</dbReference>
<proteinExistence type="inferred from homology"/>
<dbReference type="EMBL" id="JAGGNH010000002">
    <property type="protein sequence ID" value="KAJ0983630.1"/>
    <property type="molecule type" value="Genomic_DNA"/>
</dbReference>
<evidence type="ECO:0008006" key="9">
    <source>
        <dbReference type="Google" id="ProtNLM"/>
    </source>
</evidence>
<keyword evidence="5 6" id="KW-0456">Lyase</keyword>
<sequence>MLCGGFNAVGFNWIASLAATELREHRHGLDGQDDETPGFFSLLWRPRWRRCLAWQRRGVGQASHTRGGTRQGLEKARSRCLLVDSLSTNPEILRNEASDANVVVDYKDWQIALSRRFRAIKLWLVIRRYGVANLTEHIRSDVALAKHFEGLVTMDERFEVVVRRKFSLVCFGLKPKFEACDRTSELNRQLLEAINTSGRAFMTHAVVNGDFVIRFAIGTTLTEKRHVDQTWKLIQSKATDILNT</sequence>
<evidence type="ECO:0000256" key="2">
    <source>
        <dbReference type="ARBA" id="ARBA00009533"/>
    </source>
</evidence>
<protein>
    <recommendedName>
        <fullName evidence="9">Tyrosine decarboxylase</fullName>
    </recommendedName>
</protein>
<dbReference type="InterPro" id="IPR015421">
    <property type="entry name" value="PyrdxlP-dep_Trfase_major"/>
</dbReference>
<evidence type="ECO:0000313" key="7">
    <source>
        <dbReference type="EMBL" id="KAJ0983630.1"/>
    </source>
</evidence>
<accession>A0A9D5D1C5</accession>
<comment type="caution">
    <text evidence="7">The sequence shown here is derived from an EMBL/GenBank/DDBJ whole genome shotgun (WGS) entry which is preliminary data.</text>
</comment>
<dbReference type="GO" id="GO:0019752">
    <property type="term" value="P:carboxylic acid metabolic process"/>
    <property type="evidence" value="ECO:0007669"/>
    <property type="project" value="InterPro"/>
</dbReference>
<comment type="cofactor">
    <cofactor evidence="1 6">
        <name>pyridoxal 5'-phosphate</name>
        <dbReference type="ChEBI" id="CHEBI:597326"/>
    </cofactor>
</comment>
<dbReference type="GO" id="GO:0030170">
    <property type="term" value="F:pyridoxal phosphate binding"/>
    <property type="evidence" value="ECO:0007669"/>
    <property type="project" value="InterPro"/>
</dbReference>
<dbReference type="OrthoDB" id="676962at2759"/>
<dbReference type="PANTHER" id="PTHR11999:SF169">
    <property type="entry name" value="TYROSINE DECARBOXYLASE 1-LIKE"/>
    <property type="match status" value="1"/>
</dbReference>
<keyword evidence="3" id="KW-0210">Decarboxylase</keyword>
<evidence type="ECO:0000256" key="4">
    <source>
        <dbReference type="ARBA" id="ARBA00022898"/>
    </source>
</evidence>
<evidence type="ECO:0000256" key="6">
    <source>
        <dbReference type="RuleBase" id="RU000382"/>
    </source>
</evidence>
<dbReference type="InterPro" id="IPR015422">
    <property type="entry name" value="PyrdxlP-dep_Trfase_small"/>
</dbReference>
<name>A0A9D5D1C5_9LILI</name>
<keyword evidence="8" id="KW-1185">Reference proteome</keyword>
<dbReference type="Pfam" id="PF00282">
    <property type="entry name" value="Pyridoxal_deC"/>
    <property type="match status" value="1"/>
</dbReference>
<evidence type="ECO:0000313" key="8">
    <source>
        <dbReference type="Proteomes" id="UP001085076"/>
    </source>
</evidence>
<comment type="similarity">
    <text evidence="2 6">Belongs to the group II decarboxylase family.</text>
</comment>